<accession>A0A922AC10</accession>
<sequence length="102" mass="12003">MATSFCFLCSLLLPNFPHASYLFIYTVYCQDASAWPKLMIPRDREMPGNGFLLRLSLCSDLLRNFPHDFHLLIYFVCIVRLHLRCLNKSFQRVRECHEMGIS</sequence>
<evidence type="ECO:0000256" key="2">
    <source>
        <dbReference type="SAM" id="SignalP"/>
    </source>
</evidence>
<keyword evidence="1" id="KW-0812">Transmembrane</keyword>
<feature type="signal peptide" evidence="2">
    <location>
        <begin position="1"/>
        <end position="19"/>
    </location>
</feature>
<gene>
    <name evidence="3" type="ORF">I3842_15G067500</name>
</gene>
<evidence type="ECO:0000256" key="1">
    <source>
        <dbReference type="SAM" id="Phobius"/>
    </source>
</evidence>
<feature type="chain" id="PRO_5037116834" description="Secreted protein" evidence="2">
    <location>
        <begin position="20"/>
        <end position="102"/>
    </location>
</feature>
<organism evidence="3 4">
    <name type="scientific">Carya illinoinensis</name>
    <name type="common">Pecan</name>
    <dbReference type="NCBI Taxonomy" id="32201"/>
    <lineage>
        <taxon>Eukaryota</taxon>
        <taxon>Viridiplantae</taxon>
        <taxon>Streptophyta</taxon>
        <taxon>Embryophyta</taxon>
        <taxon>Tracheophyta</taxon>
        <taxon>Spermatophyta</taxon>
        <taxon>Magnoliopsida</taxon>
        <taxon>eudicotyledons</taxon>
        <taxon>Gunneridae</taxon>
        <taxon>Pentapetalae</taxon>
        <taxon>rosids</taxon>
        <taxon>fabids</taxon>
        <taxon>Fagales</taxon>
        <taxon>Juglandaceae</taxon>
        <taxon>Carya</taxon>
    </lineage>
</organism>
<evidence type="ECO:0000313" key="4">
    <source>
        <dbReference type="Proteomes" id="UP000811246"/>
    </source>
</evidence>
<dbReference type="Proteomes" id="UP000811246">
    <property type="component" value="Chromosome 15"/>
</dbReference>
<proteinExistence type="predicted"/>
<protein>
    <recommendedName>
        <fullName evidence="5">Secreted protein</fullName>
    </recommendedName>
</protein>
<keyword evidence="1" id="KW-0472">Membrane</keyword>
<feature type="transmembrane region" description="Helical" evidence="1">
    <location>
        <begin position="69"/>
        <end position="86"/>
    </location>
</feature>
<name>A0A922AC10_CARIL</name>
<keyword evidence="2" id="KW-0732">Signal</keyword>
<dbReference type="EMBL" id="CM031839">
    <property type="protein sequence ID" value="KAG6674852.1"/>
    <property type="molecule type" value="Genomic_DNA"/>
</dbReference>
<dbReference type="AlphaFoldDB" id="A0A922AC10"/>
<reference evidence="3" key="1">
    <citation type="submission" date="2021-01" db="EMBL/GenBank/DDBJ databases">
        <authorList>
            <person name="Lovell J.T."/>
            <person name="Bentley N."/>
            <person name="Bhattarai G."/>
            <person name="Jenkins J.W."/>
            <person name="Sreedasyam A."/>
            <person name="Alarcon Y."/>
            <person name="Bock C."/>
            <person name="Boston L."/>
            <person name="Carlson J."/>
            <person name="Cervantes K."/>
            <person name="Clermont K."/>
            <person name="Krom N."/>
            <person name="Kubenka K."/>
            <person name="Mamidi S."/>
            <person name="Mattison C."/>
            <person name="Monteros M."/>
            <person name="Pisani C."/>
            <person name="Plott C."/>
            <person name="Rajasekar S."/>
            <person name="Rhein H.S."/>
            <person name="Rohla C."/>
            <person name="Song M."/>
            <person name="Hilaire R.S."/>
            <person name="Shu S."/>
            <person name="Wells L."/>
            <person name="Wang X."/>
            <person name="Webber J."/>
            <person name="Heerema R.J."/>
            <person name="Klein P."/>
            <person name="Conner P."/>
            <person name="Grauke L."/>
            <person name="Grimwood J."/>
            <person name="Schmutz J."/>
            <person name="Randall J.J."/>
        </authorList>
    </citation>
    <scope>NUCLEOTIDE SEQUENCE</scope>
    <source>
        <tissue evidence="3">Leaf</tissue>
    </source>
</reference>
<evidence type="ECO:0000313" key="3">
    <source>
        <dbReference type="EMBL" id="KAG6674852.1"/>
    </source>
</evidence>
<comment type="caution">
    <text evidence="3">The sequence shown here is derived from an EMBL/GenBank/DDBJ whole genome shotgun (WGS) entry which is preliminary data.</text>
</comment>
<keyword evidence="1" id="KW-1133">Transmembrane helix</keyword>
<evidence type="ECO:0008006" key="5">
    <source>
        <dbReference type="Google" id="ProtNLM"/>
    </source>
</evidence>